<evidence type="ECO:0000313" key="1">
    <source>
        <dbReference type="EMBL" id="GBM18382.1"/>
    </source>
</evidence>
<organism evidence="1 2">
    <name type="scientific">Araneus ventricosus</name>
    <name type="common">Orbweaver spider</name>
    <name type="synonym">Epeira ventricosa</name>
    <dbReference type="NCBI Taxonomy" id="182803"/>
    <lineage>
        <taxon>Eukaryota</taxon>
        <taxon>Metazoa</taxon>
        <taxon>Ecdysozoa</taxon>
        <taxon>Arthropoda</taxon>
        <taxon>Chelicerata</taxon>
        <taxon>Arachnida</taxon>
        <taxon>Araneae</taxon>
        <taxon>Araneomorphae</taxon>
        <taxon>Entelegynae</taxon>
        <taxon>Araneoidea</taxon>
        <taxon>Araneidae</taxon>
        <taxon>Araneus</taxon>
    </lineage>
</organism>
<name>A0A4Y2DNK3_ARAVE</name>
<dbReference type="EMBL" id="BGPR01000403">
    <property type="protein sequence ID" value="GBM18382.1"/>
    <property type="molecule type" value="Genomic_DNA"/>
</dbReference>
<gene>
    <name evidence="1" type="ORF">AVEN_72727_1</name>
</gene>
<comment type="caution">
    <text evidence="1">The sequence shown here is derived from an EMBL/GenBank/DDBJ whole genome shotgun (WGS) entry which is preliminary data.</text>
</comment>
<reference evidence="1 2" key="1">
    <citation type="journal article" date="2019" name="Sci. Rep.">
        <title>Orb-weaving spider Araneus ventricosus genome elucidates the spidroin gene catalogue.</title>
        <authorList>
            <person name="Kono N."/>
            <person name="Nakamura H."/>
            <person name="Ohtoshi R."/>
            <person name="Moran D.A.P."/>
            <person name="Shinohara A."/>
            <person name="Yoshida Y."/>
            <person name="Fujiwara M."/>
            <person name="Mori M."/>
            <person name="Tomita M."/>
            <person name="Arakawa K."/>
        </authorList>
    </citation>
    <scope>NUCLEOTIDE SEQUENCE [LARGE SCALE GENOMIC DNA]</scope>
</reference>
<protein>
    <submittedName>
        <fullName evidence="1">Uncharacterized protein</fullName>
    </submittedName>
</protein>
<proteinExistence type="predicted"/>
<dbReference type="Proteomes" id="UP000499080">
    <property type="component" value="Unassembled WGS sequence"/>
</dbReference>
<dbReference type="AlphaFoldDB" id="A0A4Y2DNK3"/>
<evidence type="ECO:0000313" key="2">
    <source>
        <dbReference type="Proteomes" id="UP000499080"/>
    </source>
</evidence>
<keyword evidence="2" id="KW-1185">Reference proteome</keyword>
<accession>A0A4Y2DNK3</accession>
<sequence length="182" mass="20387">MDCTDGIPNSLKSNWNGRLAFRHLSARVAGKQNHCLGWEVMLKVNAQILLVVERMVGRSKSGTLNLLKQGVKGRNYEESSSVFYVTSHPTGKGYKYRPIRIGINLFGVLFALRVRQLLDAIVRQLLDAIVRQLLDAIVRQLLDAIVRAISVIISDLLSVCVANLCECCSLRDTRASSFWNTR</sequence>